<evidence type="ECO:0000256" key="7">
    <source>
        <dbReference type="ARBA" id="ARBA00023157"/>
    </source>
</evidence>
<dbReference type="EMBL" id="JWIN03000019">
    <property type="protein sequence ID" value="KAB1262685.1"/>
    <property type="molecule type" value="Genomic_DNA"/>
</dbReference>
<evidence type="ECO:0000313" key="10">
    <source>
        <dbReference type="EMBL" id="KAB1262685.1"/>
    </source>
</evidence>
<protein>
    <submittedName>
        <fullName evidence="10">Antileukoproteinase</fullName>
    </submittedName>
</protein>
<reference evidence="10 11" key="1">
    <citation type="journal article" date="2019" name="Mol. Ecol. Resour.">
        <title>Improving Illumina assemblies with Hi-C and long reads: an example with the North African dromedary.</title>
        <authorList>
            <person name="Elbers J.P."/>
            <person name="Rogers M.F."/>
            <person name="Perelman P.L."/>
            <person name="Proskuryakova A.A."/>
            <person name="Serdyukova N.A."/>
            <person name="Johnson W.E."/>
            <person name="Horin P."/>
            <person name="Corander J."/>
            <person name="Murphy D."/>
            <person name="Burger P.A."/>
        </authorList>
    </citation>
    <scope>NUCLEOTIDE SEQUENCE [LARGE SCALE GENOMIC DNA]</scope>
    <source>
        <strain evidence="10">Drom800</strain>
        <tissue evidence="10">Blood</tissue>
    </source>
</reference>
<dbReference type="PANTHER" id="PTHR19441">
    <property type="entry name" value="WHEY ACDIC PROTEIN WAP"/>
    <property type="match status" value="1"/>
</dbReference>
<dbReference type="PROSITE" id="PS51390">
    <property type="entry name" value="WAP"/>
    <property type="match status" value="2"/>
</dbReference>
<dbReference type="GO" id="GO:0045087">
    <property type="term" value="P:innate immune response"/>
    <property type="evidence" value="ECO:0007669"/>
    <property type="project" value="TreeGrafter"/>
</dbReference>
<evidence type="ECO:0000256" key="8">
    <source>
        <dbReference type="SAM" id="SignalP"/>
    </source>
</evidence>
<dbReference type="GO" id="GO:0003729">
    <property type="term" value="F:mRNA binding"/>
    <property type="evidence" value="ECO:0007669"/>
    <property type="project" value="Ensembl"/>
</dbReference>
<dbReference type="GO" id="GO:0019899">
    <property type="term" value="F:enzyme binding"/>
    <property type="evidence" value="ECO:0007669"/>
    <property type="project" value="Ensembl"/>
</dbReference>
<dbReference type="GO" id="GO:0005615">
    <property type="term" value="C:extracellular space"/>
    <property type="evidence" value="ECO:0007669"/>
    <property type="project" value="Ensembl"/>
</dbReference>
<dbReference type="GO" id="GO:0051851">
    <property type="term" value="P:host-mediated perturbation of symbiont process"/>
    <property type="evidence" value="ECO:0007669"/>
    <property type="project" value="Ensembl"/>
</dbReference>
<accession>A0A5N4CV45</accession>
<dbReference type="CDD" id="cd00199">
    <property type="entry name" value="WAP"/>
    <property type="match status" value="1"/>
</dbReference>
<dbReference type="InterPro" id="IPR008197">
    <property type="entry name" value="WAP_dom"/>
</dbReference>
<keyword evidence="4" id="KW-0646">Protease inhibitor</keyword>
<feature type="chain" id="PRO_5024404195" evidence="8">
    <location>
        <begin position="25"/>
        <end position="134"/>
    </location>
</feature>
<dbReference type="GO" id="GO:0045071">
    <property type="term" value="P:negative regulation of viral genome replication"/>
    <property type="evidence" value="ECO:0007669"/>
    <property type="project" value="Ensembl"/>
</dbReference>
<gene>
    <name evidence="10" type="ORF">Cadr_000021082</name>
</gene>
<dbReference type="GO" id="GO:0005794">
    <property type="term" value="C:Golgi apparatus"/>
    <property type="evidence" value="ECO:0007669"/>
    <property type="project" value="Ensembl"/>
</dbReference>
<evidence type="ECO:0000256" key="6">
    <source>
        <dbReference type="ARBA" id="ARBA00023022"/>
    </source>
</evidence>
<dbReference type="SUPFAM" id="SSF57256">
    <property type="entry name" value="Elafin-like"/>
    <property type="match status" value="2"/>
</dbReference>
<keyword evidence="6" id="KW-0044">Antibiotic</keyword>
<keyword evidence="3" id="KW-0929">Antimicrobial</keyword>
<dbReference type="FunFam" id="4.10.75.10:FF:000001">
    <property type="entry name" value="Anosmin 1"/>
    <property type="match status" value="2"/>
</dbReference>
<dbReference type="GO" id="GO:0019731">
    <property type="term" value="P:antibacterial humoral response"/>
    <property type="evidence" value="ECO:0007669"/>
    <property type="project" value="Ensembl"/>
</dbReference>
<evidence type="ECO:0000256" key="2">
    <source>
        <dbReference type="ARBA" id="ARBA00022525"/>
    </source>
</evidence>
<dbReference type="InterPro" id="IPR050514">
    <property type="entry name" value="WAP_four-disulfide_core"/>
</dbReference>
<evidence type="ECO:0000256" key="3">
    <source>
        <dbReference type="ARBA" id="ARBA00022529"/>
    </source>
</evidence>
<organism evidence="10 11">
    <name type="scientific">Camelus dromedarius</name>
    <name type="common">Dromedary</name>
    <name type="synonym">Arabian camel</name>
    <dbReference type="NCBI Taxonomy" id="9838"/>
    <lineage>
        <taxon>Eukaryota</taxon>
        <taxon>Metazoa</taxon>
        <taxon>Chordata</taxon>
        <taxon>Craniata</taxon>
        <taxon>Vertebrata</taxon>
        <taxon>Euteleostomi</taxon>
        <taxon>Mammalia</taxon>
        <taxon>Eutheria</taxon>
        <taxon>Laurasiatheria</taxon>
        <taxon>Artiodactyla</taxon>
        <taxon>Tylopoda</taxon>
        <taxon>Camelidae</taxon>
        <taxon>Camelus</taxon>
    </lineage>
</organism>
<proteinExistence type="predicted"/>
<dbReference type="GO" id="GO:0004867">
    <property type="term" value="F:serine-type endopeptidase inhibitor activity"/>
    <property type="evidence" value="ECO:0007669"/>
    <property type="project" value="Ensembl"/>
</dbReference>
<dbReference type="Proteomes" id="UP000299084">
    <property type="component" value="Unassembled WGS sequence"/>
</dbReference>
<dbReference type="InterPro" id="IPR036645">
    <property type="entry name" value="Elafin-like_sf"/>
</dbReference>
<keyword evidence="11" id="KW-1185">Reference proteome</keyword>
<comment type="subcellular location">
    <subcellularLocation>
        <location evidence="1">Secreted</location>
    </subcellularLocation>
</comment>
<evidence type="ECO:0000259" key="9">
    <source>
        <dbReference type="PROSITE" id="PS51390"/>
    </source>
</evidence>
<evidence type="ECO:0000256" key="5">
    <source>
        <dbReference type="ARBA" id="ARBA00022729"/>
    </source>
</evidence>
<evidence type="ECO:0000256" key="1">
    <source>
        <dbReference type="ARBA" id="ARBA00004613"/>
    </source>
</evidence>
<dbReference type="OrthoDB" id="4473401at2759"/>
<dbReference type="STRING" id="9838.ENSCDRP00005020450"/>
<dbReference type="PRINTS" id="PR00003">
    <property type="entry name" value="4DISULPHCORE"/>
</dbReference>
<feature type="signal peptide" evidence="8">
    <location>
        <begin position="1"/>
        <end position="24"/>
    </location>
</feature>
<dbReference type="AlphaFoldDB" id="A0A5N4CV45"/>
<name>A0A5N4CV45_CAMDR</name>
<dbReference type="GO" id="GO:0003677">
    <property type="term" value="F:DNA binding"/>
    <property type="evidence" value="ECO:0007669"/>
    <property type="project" value="Ensembl"/>
</dbReference>
<comment type="caution">
    <text evidence="10">The sequence shown here is derived from an EMBL/GenBank/DDBJ whole genome shotgun (WGS) entry which is preliminary data.</text>
</comment>
<dbReference type="PANTHER" id="PTHR19441:SF44">
    <property type="entry name" value="ANTILEUKOPROTEINASE"/>
    <property type="match status" value="1"/>
</dbReference>
<feature type="domain" description="WAP" evidence="9">
    <location>
        <begin position="84"/>
        <end position="132"/>
    </location>
</feature>
<dbReference type="Gene3D" id="4.10.75.10">
    <property type="entry name" value="Elafin-like"/>
    <property type="match status" value="2"/>
</dbReference>
<keyword evidence="2" id="KW-0964">Secreted</keyword>
<keyword evidence="7" id="KW-1015">Disulfide bond</keyword>
<evidence type="ECO:0000256" key="4">
    <source>
        <dbReference type="ARBA" id="ARBA00022690"/>
    </source>
</evidence>
<sequence>MKSSSLFPFMLLALGTLAPWAVESAEKALKAGACPLRNPAQCLRVTKYEKPRCRSDWQCPGKKKCCLDTCELKCLDPVDILNPVKKKPGKCPVVQGQCLILNPPNHCETDGQCLDNLKCCRNTCGKVCISPVRA</sequence>
<dbReference type="KEGG" id="cdk:105087817"/>
<keyword evidence="5 8" id="KW-0732">Signal</keyword>
<dbReference type="Pfam" id="PF00095">
    <property type="entry name" value="WAP"/>
    <property type="match status" value="2"/>
</dbReference>
<evidence type="ECO:0000313" key="11">
    <source>
        <dbReference type="Proteomes" id="UP000299084"/>
    </source>
</evidence>
<feature type="domain" description="WAP" evidence="9">
    <location>
        <begin position="27"/>
        <end position="78"/>
    </location>
</feature>
<dbReference type="SMART" id="SM00217">
    <property type="entry name" value="WAP"/>
    <property type="match status" value="2"/>
</dbReference>